<dbReference type="EMBL" id="BNBD01000022">
    <property type="protein sequence ID" value="GHF72518.1"/>
    <property type="molecule type" value="Genomic_DNA"/>
</dbReference>
<evidence type="ECO:0000313" key="5">
    <source>
        <dbReference type="Proteomes" id="UP000638313"/>
    </source>
</evidence>
<evidence type="ECO:0000313" key="4">
    <source>
        <dbReference type="EMBL" id="GHF72518.1"/>
    </source>
</evidence>
<dbReference type="NCBIfam" id="NF041527">
    <property type="entry name" value="SCO1860_LAETG"/>
    <property type="match status" value="1"/>
</dbReference>
<name>A0A919EFE6_9ACTN</name>
<protein>
    <submittedName>
        <fullName evidence="4">LPXTG cell wall anchor domain-containing protein</fullName>
    </submittedName>
</protein>
<keyword evidence="5" id="KW-1185">Reference proteome</keyword>
<reference evidence="4" key="1">
    <citation type="journal article" date="2014" name="Int. J. Syst. Evol. Microbiol.">
        <title>Complete genome sequence of Corynebacterium casei LMG S-19264T (=DSM 44701T), isolated from a smear-ripened cheese.</title>
        <authorList>
            <consortium name="US DOE Joint Genome Institute (JGI-PGF)"/>
            <person name="Walter F."/>
            <person name="Albersmeier A."/>
            <person name="Kalinowski J."/>
            <person name="Ruckert C."/>
        </authorList>
    </citation>
    <scope>NUCLEOTIDE SEQUENCE</scope>
    <source>
        <strain evidence="4">JCM 4059</strain>
    </source>
</reference>
<comment type="caution">
    <text evidence="4">The sequence shown here is derived from an EMBL/GenBank/DDBJ whole genome shotgun (WGS) entry which is preliminary data.</text>
</comment>
<dbReference type="AlphaFoldDB" id="A0A919EFE6"/>
<feature type="region of interest" description="Disordered" evidence="1">
    <location>
        <begin position="237"/>
        <end position="288"/>
    </location>
</feature>
<evidence type="ECO:0000256" key="1">
    <source>
        <dbReference type="SAM" id="MobiDB-lite"/>
    </source>
</evidence>
<keyword evidence="2" id="KW-0472">Membrane</keyword>
<reference evidence="4" key="2">
    <citation type="submission" date="2020-09" db="EMBL/GenBank/DDBJ databases">
        <authorList>
            <person name="Sun Q."/>
            <person name="Ohkuma M."/>
        </authorList>
    </citation>
    <scope>NUCLEOTIDE SEQUENCE</scope>
    <source>
        <strain evidence="4">JCM 4059</strain>
    </source>
</reference>
<dbReference type="Proteomes" id="UP000638313">
    <property type="component" value="Unassembled WGS sequence"/>
</dbReference>
<accession>A0A919EFE6</accession>
<dbReference type="NCBIfam" id="NF041528">
    <property type="entry name" value="strep_LAETG"/>
    <property type="match status" value="1"/>
</dbReference>
<feature type="transmembrane region" description="Helical" evidence="2">
    <location>
        <begin position="294"/>
        <end position="313"/>
    </location>
</feature>
<gene>
    <name evidence="4" type="ORF">GCM10010218_62290</name>
</gene>
<organism evidence="4 5">
    <name type="scientific">Streptomyces mashuensis</name>
    <dbReference type="NCBI Taxonomy" id="33904"/>
    <lineage>
        <taxon>Bacteria</taxon>
        <taxon>Bacillati</taxon>
        <taxon>Actinomycetota</taxon>
        <taxon>Actinomycetes</taxon>
        <taxon>Kitasatosporales</taxon>
        <taxon>Streptomycetaceae</taxon>
        <taxon>Streptomyces</taxon>
    </lineage>
</organism>
<evidence type="ECO:0000256" key="3">
    <source>
        <dbReference type="SAM" id="SignalP"/>
    </source>
</evidence>
<feature type="compositionally biased region" description="Low complexity" evidence="1">
    <location>
        <begin position="242"/>
        <end position="288"/>
    </location>
</feature>
<sequence length="323" mass="31273">MSSTTSPASGMPAHRRLAALTAVGTATALTLAAAPAAHATGSPGTGTATATVLRTNLDVSLLGQAVHVPVEASLNDVKAPADADRTALAVTLDGVENGRPVSLLRADTATARATTDATTAKGYVRVVGARVHVPGLPLRSLVEVQQVTAEAVCTAGRAPTATATVLGSVSVLGKKVTLTPDGPTKVTVPGVGDVRLELSKKDTGTATAAATALGLDVTIDPLALGVAKVTGHVTLAGTSCRTPAGASSPTPTPAAGTGPDVKPQAAAHSSPRPAASGAAASGLAETGGSSATPYVAGAAGLLVVGGGGALIAARRRAAARSRD</sequence>
<keyword evidence="3" id="KW-0732">Signal</keyword>
<dbReference type="InterPro" id="IPR048202">
    <property type="entry name" value="SCO1860-like"/>
</dbReference>
<feature type="signal peptide" evidence="3">
    <location>
        <begin position="1"/>
        <end position="39"/>
    </location>
</feature>
<feature type="chain" id="PRO_5036858203" evidence="3">
    <location>
        <begin position="40"/>
        <end position="323"/>
    </location>
</feature>
<proteinExistence type="predicted"/>
<evidence type="ECO:0000256" key="2">
    <source>
        <dbReference type="SAM" id="Phobius"/>
    </source>
</evidence>
<dbReference type="NCBIfam" id="NF040603">
    <property type="entry name" value="choice_anch_P"/>
    <property type="match status" value="1"/>
</dbReference>
<keyword evidence="2" id="KW-0812">Transmembrane</keyword>
<keyword evidence="2" id="KW-1133">Transmembrane helix</keyword>
<dbReference type="RefSeq" id="WP_190133128.1">
    <property type="nucleotide sequence ID" value="NZ_BNBD01000022.1"/>
</dbReference>